<dbReference type="RefSeq" id="WP_058546289.1">
    <property type="nucleotide sequence ID" value="NZ_CP045701.2"/>
</dbReference>
<dbReference type="EMBL" id="JABFMS010000016">
    <property type="protein sequence ID" value="NUT81638.1"/>
    <property type="molecule type" value="Genomic_DNA"/>
</dbReference>
<dbReference type="Proteomes" id="UP000562723">
    <property type="component" value="Unassembled WGS sequence"/>
</dbReference>
<evidence type="ECO:0000313" key="8">
    <source>
        <dbReference type="Proteomes" id="UP000562723"/>
    </source>
</evidence>
<evidence type="ECO:0000256" key="1">
    <source>
        <dbReference type="ARBA" id="ARBA00004514"/>
    </source>
</evidence>
<keyword evidence="2" id="KW-0963">Cytoplasm</keyword>
<gene>
    <name evidence="7" type="ORF">HNO85_11855</name>
</gene>
<evidence type="ECO:0000256" key="6">
    <source>
        <dbReference type="SAM" id="Coils"/>
    </source>
</evidence>
<dbReference type="Pfam" id="PF05400">
    <property type="entry name" value="FliT"/>
    <property type="match status" value="1"/>
</dbReference>
<dbReference type="InterPro" id="IPR008622">
    <property type="entry name" value="FliT"/>
</dbReference>
<accession>A0AAJ3FYJ9</accession>
<evidence type="ECO:0000256" key="2">
    <source>
        <dbReference type="ARBA" id="ARBA00022490"/>
    </source>
</evidence>
<dbReference type="AlphaFoldDB" id="A0AAJ3FYJ9"/>
<protein>
    <recommendedName>
        <fullName evidence="5">Flagellar protein FliT</fullName>
    </recommendedName>
</protein>
<evidence type="ECO:0000256" key="4">
    <source>
        <dbReference type="ARBA" id="ARBA00023186"/>
    </source>
</evidence>
<feature type="coiled-coil region" evidence="6">
    <location>
        <begin position="7"/>
        <end position="61"/>
    </location>
</feature>
<organism evidence="7 8">
    <name type="scientific">Pseudomonas brassicacearum</name>
    <dbReference type="NCBI Taxonomy" id="930166"/>
    <lineage>
        <taxon>Bacteria</taxon>
        <taxon>Pseudomonadati</taxon>
        <taxon>Pseudomonadota</taxon>
        <taxon>Gammaproteobacteria</taxon>
        <taxon>Pseudomonadales</taxon>
        <taxon>Pseudomonadaceae</taxon>
        <taxon>Pseudomonas</taxon>
    </lineage>
</organism>
<dbReference type="Gene3D" id="1.20.58.380">
    <property type="entry name" value="Flagellar protein flit"/>
    <property type="match status" value="1"/>
</dbReference>
<keyword evidence="6" id="KW-0175">Coiled coil</keyword>
<keyword evidence="7" id="KW-0969">Cilium</keyword>
<keyword evidence="3" id="KW-1005">Bacterial flagellum biogenesis</keyword>
<reference evidence="7 8" key="1">
    <citation type="journal article" date="2020" name="Front. Plant Sci.">
        <title>Isolation of Rhizosphere Bacteria That Improve Quality and Water Stress Tolerance in Greenhouse Ornamentals.</title>
        <authorList>
            <person name="Nordstedt N.P."/>
            <person name="Jones M.L."/>
        </authorList>
    </citation>
    <scope>NUCLEOTIDE SEQUENCE [LARGE SCALE GENOMIC DNA]</scope>
    <source>
        <strain evidence="7 8">C2F7</strain>
    </source>
</reference>
<keyword evidence="7" id="KW-0966">Cell projection</keyword>
<keyword evidence="4" id="KW-0143">Chaperone</keyword>
<evidence type="ECO:0000256" key="3">
    <source>
        <dbReference type="ARBA" id="ARBA00022795"/>
    </source>
</evidence>
<evidence type="ECO:0000313" key="7">
    <source>
        <dbReference type="EMBL" id="NUT81638.1"/>
    </source>
</evidence>
<comment type="caution">
    <text evidence="7">The sequence shown here is derived from an EMBL/GenBank/DDBJ whole genome shotgun (WGS) entry which is preliminary data.</text>
</comment>
<evidence type="ECO:0000256" key="5">
    <source>
        <dbReference type="ARBA" id="ARBA00093797"/>
    </source>
</evidence>
<dbReference type="GO" id="GO:0044781">
    <property type="term" value="P:bacterial-type flagellum organization"/>
    <property type="evidence" value="ECO:0007669"/>
    <property type="project" value="UniProtKB-KW"/>
</dbReference>
<comment type="subcellular location">
    <subcellularLocation>
        <location evidence="1">Cytoplasm</location>
        <location evidence="1">Cytosol</location>
    </subcellularLocation>
</comment>
<name>A0AAJ3FYJ9_9PSED</name>
<keyword evidence="7" id="KW-0282">Flagellum</keyword>
<proteinExistence type="predicted"/>
<sequence>MIQTQLIAAYEQLLEQSRRILECAERADWDGIFTLKSQGLIDAAYLRRAEAQAKLDDAGQQRKFELMRQIMELDGQVSSFLHARQNDLGQLMQINRRKSDLNTAYRVPSNSVIPISHYLYHKK</sequence>